<dbReference type="GO" id="GO:0005524">
    <property type="term" value="F:ATP binding"/>
    <property type="evidence" value="ECO:0007669"/>
    <property type="project" value="InterPro"/>
</dbReference>
<dbReference type="GO" id="GO:0000400">
    <property type="term" value="F:four-way junction DNA binding"/>
    <property type="evidence" value="ECO:0007669"/>
    <property type="project" value="UniProtKB-UniRule"/>
</dbReference>
<dbReference type="KEGG" id="elut:CKA38_13250"/>
<dbReference type="InterPro" id="IPR013849">
    <property type="entry name" value="DNA_helicase_Holl-junc_RuvA_I"/>
</dbReference>
<dbReference type="RefSeq" id="WP_108825916.1">
    <property type="nucleotide sequence ID" value="NZ_CP023004.1"/>
</dbReference>
<proteinExistence type="inferred from homology"/>
<feature type="domain" description="DNA helicase Holliday junction RuvA type" evidence="7">
    <location>
        <begin position="1"/>
        <end position="62"/>
    </location>
</feature>
<dbReference type="Gene3D" id="1.10.150.20">
    <property type="entry name" value="5' to 3' exonuclease, C-terminal subdomain"/>
    <property type="match status" value="1"/>
</dbReference>
<organism evidence="9 10">
    <name type="scientific">Ereboglobus luteus</name>
    <dbReference type="NCBI Taxonomy" id="1796921"/>
    <lineage>
        <taxon>Bacteria</taxon>
        <taxon>Pseudomonadati</taxon>
        <taxon>Verrucomicrobiota</taxon>
        <taxon>Opitutia</taxon>
        <taxon>Opitutales</taxon>
        <taxon>Opitutaceae</taxon>
        <taxon>Ereboglobus</taxon>
    </lineage>
</organism>
<dbReference type="SUPFAM" id="SSF46929">
    <property type="entry name" value="DNA helicase RuvA subunit, C-terminal domain"/>
    <property type="match status" value="1"/>
</dbReference>
<dbReference type="InterPro" id="IPR011114">
    <property type="entry name" value="RuvA_C"/>
</dbReference>
<dbReference type="SUPFAM" id="SSF47781">
    <property type="entry name" value="RuvA domain 2-like"/>
    <property type="match status" value="1"/>
</dbReference>
<comment type="domain">
    <text evidence="6">Has three domains with a flexible linker between the domains II and III and assumes an 'L' shape. Domain III is highly mobile and contacts RuvB.</text>
</comment>
<dbReference type="Pfam" id="PF14520">
    <property type="entry name" value="HHH_5"/>
    <property type="match status" value="1"/>
</dbReference>
<dbReference type="GO" id="GO:0005737">
    <property type="term" value="C:cytoplasm"/>
    <property type="evidence" value="ECO:0007669"/>
    <property type="project" value="UniProtKB-SubCell"/>
</dbReference>
<keyword evidence="5 6" id="KW-0234">DNA repair</keyword>
<dbReference type="NCBIfam" id="TIGR00084">
    <property type="entry name" value="ruvA"/>
    <property type="match status" value="1"/>
</dbReference>
<name>A0A2U8E5F9_9BACT</name>
<dbReference type="Gene3D" id="1.10.8.10">
    <property type="entry name" value="DNA helicase RuvA subunit, C-terminal domain"/>
    <property type="match status" value="1"/>
</dbReference>
<evidence type="ECO:0000256" key="2">
    <source>
        <dbReference type="ARBA" id="ARBA00022763"/>
    </source>
</evidence>
<accession>A0A2U8E5F9</accession>
<feature type="domain" description="Holliday junction DNA helicase RuvA C-terminal" evidence="8">
    <location>
        <begin position="161"/>
        <end position="202"/>
    </location>
</feature>
<dbReference type="Pfam" id="PF01330">
    <property type="entry name" value="RuvA_N"/>
    <property type="match status" value="1"/>
</dbReference>
<dbReference type="HAMAP" id="MF_00031">
    <property type="entry name" value="DNA_HJ_migration_RuvA"/>
    <property type="match status" value="1"/>
</dbReference>
<gene>
    <name evidence="6" type="primary">ruvA</name>
    <name evidence="9" type="ORF">CKA38_13250</name>
</gene>
<feature type="region of interest" description="Domain III" evidence="6">
    <location>
        <begin position="155"/>
        <end position="203"/>
    </location>
</feature>
<dbReference type="InterPro" id="IPR010994">
    <property type="entry name" value="RuvA_2-like"/>
</dbReference>
<evidence type="ECO:0000256" key="6">
    <source>
        <dbReference type="HAMAP-Rule" id="MF_00031"/>
    </source>
</evidence>
<dbReference type="GO" id="GO:0009378">
    <property type="term" value="F:four-way junction helicase activity"/>
    <property type="evidence" value="ECO:0007669"/>
    <property type="project" value="InterPro"/>
</dbReference>
<evidence type="ECO:0000256" key="3">
    <source>
        <dbReference type="ARBA" id="ARBA00023125"/>
    </source>
</evidence>
<dbReference type="AlphaFoldDB" id="A0A2U8E5F9"/>
<dbReference type="Pfam" id="PF07499">
    <property type="entry name" value="RuvA_C"/>
    <property type="match status" value="1"/>
</dbReference>
<dbReference type="CDD" id="cd14332">
    <property type="entry name" value="UBA_RuvA_C"/>
    <property type="match status" value="1"/>
</dbReference>
<sequence length="203" mass="20990">MIVSIQGTLAAATPLHATIEINGLGYGVNIPVTTAEKLPAAGSNVKLHTVAIYREDSQTLYGFATTEERDFFQLMINNVSGIGPKSALTIMSKLSLASLESAIRMGDIATLSKCPGIGKKTAERLVVELRGKLGTGTATGDSPIATNASGEPQAAGDSRIRDAVLALAALGYKTAAADEAIRRANLALGPKATTEQLIKKALG</sequence>
<dbReference type="InterPro" id="IPR036267">
    <property type="entry name" value="RuvA_C_sf"/>
</dbReference>
<protein>
    <recommendedName>
        <fullName evidence="6">Holliday junction branch migration complex subunit RuvA</fullName>
    </recommendedName>
</protein>
<comment type="caution">
    <text evidence="6">Lacks conserved residue(s) required for the propagation of feature annotation.</text>
</comment>
<comment type="similarity">
    <text evidence="6">Belongs to the RuvA family.</text>
</comment>
<dbReference type="InterPro" id="IPR000085">
    <property type="entry name" value="RuvA"/>
</dbReference>
<keyword evidence="4 6" id="KW-0233">DNA recombination</keyword>
<evidence type="ECO:0000259" key="7">
    <source>
        <dbReference type="Pfam" id="PF01330"/>
    </source>
</evidence>
<dbReference type="Gene3D" id="2.40.50.140">
    <property type="entry name" value="Nucleic acid-binding proteins"/>
    <property type="match status" value="1"/>
</dbReference>
<reference evidence="9 10" key="1">
    <citation type="journal article" date="2018" name="Syst. Appl. Microbiol.">
        <title>Ereboglobus luteus gen. nov. sp. nov. from cockroach guts, and new insights into the oxygen relationship of the genera Opitutus and Didymococcus (Verrucomicrobia: Opitutaceae).</title>
        <authorList>
            <person name="Tegtmeier D."/>
            <person name="Belitz A."/>
            <person name="Radek R."/>
            <person name="Heimerl T."/>
            <person name="Brune A."/>
        </authorList>
    </citation>
    <scope>NUCLEOTIDE SEQUENCE [LARGE SCALE GENOMIC DNA]</scope>
    <source>
        <strain evidence="9 10">Ho45</strain>
    </source>
</reference>
<dbReference type="GO" id="GO:0009379">
    <property type="term" value="C:Holliday junction helicase complex"/>
    <property type="evidence" value="ECO:0007669"/>
    <property type="project" value="InterPro"/>
</dbReference>
<comment type="function">
    <text evidence="6">The RuvA-RuvB-RuvC complex processes Holliday junction (HJ) DNA during genetic recombination and DNA repair, while the RuvA-RuvB complex plays an important role in the rescue of blocked DNA replication forks via replication fork reversal (RFR). RuvA specifically binds to HJ cruciform DNA, conferring on it an open structure. The RuvB hexamer acts as an ATP-dependent pump, pulling dsDNA into and through the RuvAB complex. HJ branch migration allows RuvC to scan DNA until it finds its consensus sequence, where it cleaves and resolves the cruciform DNA.</text>
</comment>
<evidence type="ECO:0000256" key="1">
    <source>
        <dbReference type="ARBA" id="ARBA00022490"/>
    </source>
</evidence>
<keyword evidence="10" id="KW-1185">Reference proteome</keyword>
<keyword evidence="3 6" id="KW-0238">DNA-binding</keyword>
<evidence type="ECO:0000256" key="4">
    <source>
        <dbReference type="ARBA" id="ARBA00023172"/>
    </source>
</evidence>
<keyword evidence="1 6" id="KW-0963">Cytoplasm</keyword>
<dbReference type="GO" id="GO:0006281">
    <property type="term" value="P:DNA repair"/>
    <property type="evidence" value="ECO:0007669"/>
    <property type="project" value="UniProtKB-UniRule"/>
</dbReference>
<comment type="subunit">
    <text evidence="6">Homotetramer. Forms an RuvA(8)-RuvB(12)-Holliday junction (HJ) complex. HJ DNA is sandwiched between 2 RuvA tetramers; dsDNA enters through RuvA and exits via RuvB. An RuvB hexamer assembles on each DNA strand where it exits the tetramer. Each RuvB hexamer is contacted by two RuvA subunits (via domain III) on 2 adjacent RuvB subunits; this complex drives branch migration. In the full resolvosome a probable DNA-RuvA(4)-RuvB(12)-RuvC(2) complex forms which resolves the HJ.</text>
</comment>
<comment type="subcellular location">
    <subcellularLocation>
        <location evidence="6">Cytoplasm</location>
    </subcellularLocation>
</comment>
<dbReference type="InterPro" id="IPR012340">
    <property type="entry name" value="NA-bd_OB-fold"/>
</dbReference>
<evidence type="ECO:0000313" key="9">
    <source>
        <dbReference type="EMBL" id="AWI10093.1"/>
    </source>
</evidence>
<evidence type="ECO:0000259" key="8">
    <source>
        <dbReference type="Pfam" id="PF07499"/>
    </source>
</evidence>
<dbReference type="Proteomes" id="UP000244896">
    <property type="component" value="Chromosome"/>
</dbReference>
<dbReference type="GO" id="GO:0006310">
    <property type="term" value="P:DNA recombination"/>
    <property type="evidence" value="ECO:0007669"/>
    <property type="project" value="UniProtKB-UniRule"/>
</dbReference>
<evidence type="ECO:0000256" key="5">
    <source>
        <dbReference type="ARBA" id="ARBA00023204"/>
    </source>
</evidence>
<evidence type="ECO:0000313" key="10">
    <source>
        <dbReference type="Proteomes" id="UP000244896"/>
    </source>
</evidence>
<dbReference type="EMBL" id="CP023004">
    <property type="protein sequence ID" value="AWI10093.1"/>
    <property type="molecule type" value="Genomic_DNA"/>
</dbReference>
<feature type="region of interest" description="Domain I" evidence="6">
    <location>
        <begin position="1"/>
        <end position="64"/>
    </location>
</feature>
<dbReference type="OrthoDB" id="5293449at2"/>
<keyword evidence="2 6" id="KW-0227">DNA damage</keyword>
<dbReference type="SUPFAM" id="SSF50249">
    <property type="entry name" value="Nucleic acid-binding proteins"/>
    <property type="match status" value="1"/>
</dbReference>
<dbReference type="GO" id="GO:0048476">
    <property type="term" value="C:Holliday junction resolvase complex"/>
    <property type="evidence" value="ECO:0007669"/>
    <property type="project" value="UniProtKB-UniRule"/>
</dbReference>